<dbReference type="Proteomes" id="UP000067626">
    <property type="component" value="Chromosome"/>
</dbReference>
<dbReference type="AlphaFoldDB" id="A0A0K1EQB5"/>
<name>A0A0K1EQB5_CHOCO</name>
<dbReference type="EMBL" id="CP012159">
    <property type="protein sequence ID" value="AKT43100.1"/>
    <property type="molecule type" value="Genomic_DNA"/>
</dbReference>
<proteinExistence type="predicted"/>
<reference evidence="1 2" key="1">
    <citation type="submission" date="2015-07" db="EMBL/GenBank/DDBJ databases">
        <title>Genome analysis of myxobacterium Chondromyces crocatus Cm c5 reveals a high potential for natural compound synthesis and the genetic basis for the loss of fruiting body formation.</title>
        <authorList>
            <person name="Zaburannyi N."/>
            <person name="Bunk B."/>
            <person name="Maier J."/>
            <person name="Overmann J."/>
            <person name="Mueller R."/>
        </authorList>
    </citation>
    <scope>NUCLEOTIDE SEQUENCE [LARGE SCALE GENOMIC DNA]</scope>
    <source>
        <strain evidence="1 2">Cm c5</strain>
    </source>
</reference>
<dbReference type="KEGG" id="ccro:CMC5_073280"/>
<dbReference type="STRING" id="52.CMC5_073280"/>
<organism evidence="1 2">
    <name type="scientific">Chondromyces crocatus</name>
    <dbReference type="NCBI Taxonomy" id="52"/>
    <lineage>
        <taxon>Bacteria</taxon>
        <taxon>Pseudomonadati</taxon>
        <taxon>Myxococcota</taxon>
        <taxon>Polyangia</taxon>
        <taxon>Polyangiales</taxon>
        <taxon>Polyangiaceae</taxon>
        <taxon>Chondromyces</taxon>
    </lineage>
</organism>
<accession>A0A0K1EQB5</accession>
<evidence type="ECO:0000313" key="1">
    <source>
        <dbReference type="EMBL" id="AKT43100.1"/>
    </source>
</evidence>
<sequence>MTMDVSGNGLDDVVTSDMVVEAGAEQPLTRWSVGIRGSGVTSHWA</sequence>
<gene>
    <name evidence="1" type="ORF">CMC5_073280</name>
</gene>
<evidence type="ECO:0000313" key="2">
    <source>
        <dbReference type="Proteomes" id="UP000067626"/>
    </source>
</evidence>
<protein>
    <submittedName>
        <fullName evidence="1">Uncharacterized protein</fullName>
    </submittedName>
</protein>
<keyword evidence="2" id="KW-1185">Reference proteome</keyword>